<dbReference type="EMBL" id="CAXAMM010002747">
    <property type="protein sequence ID" value="CAK8997275.1"/>
    <property type="molecule type" value="Genomic_DNA"/>
</dbReference>
<evidence type="ECO:0000313" key="2">
    <source>
        <dbReference type="Proteomes" id="UP001642464"/>
    </source>
</evidence>
<protein>
    <submittedName>
        <fullName evidence="1">Uncharacterized protein</fullName>
    </submittedName>
</protein>
<reference evidence="1 2" key="1">
    <citation type="submission" date="2024-02" db="EMBL/GenBank/DDBJ databases">
        <authorList>
            <person name="Chen Y."/>
            <person name="Shah S."/>
            <person name="Dougan E. K."/>
            <person name="Thang M."/>
            <person name="Chan C."/>
        </authorList>
    </citation>
    <scope>NUCLEOTIDE SEQUENCE [LARGE SCALE GENOMIC DNA]</scope>
</reference>
<gene>
    <name evidence="1" type="ORF">SCF082_LOCUS5152</name>
</gene>
<sequence>GDEVDRQSIAEFVYDTTSGKGMSMNEDEQFEAIKQVILTFTKQDFSRLRGLSQKLFRYDRFPASDEKSKISTKPQTEMEYEFGSDLDFIYPLDASTSGGWRMTPDEPEPESSEQLFMNRAKALMADSARPKEPKPKPGSVAPRKELLWFRDACEEHLARAAGSSSSSSMTVEELMGQLLETLDKGEDADQNALIDFLGFEAFELVEQLIERRRQILEDWVELKKQASELISKQGTVTTAKPQRGTSFGPAL</sequence>
<name>A0ABP0I3V9_9DINO</name>
<organism evidence="1 2">
    <name type="scientific">Durusdinium trenchii</name>
    <dbReference type="NCBI Taxonomy" id="1381693"/>
    <lineage>
        <taxon>Eukaryota</taxon>
        <taxon>Sar</taxon>
        <taxon>Alveolata</taxon>
        <taxon>Dinophyceae</taxon>
        <taxon>Suessiales</taxon>
        <taxon>Symbiodiniaceae</taxon>
        <taxon>Durusdinium</taxon>
    </lineage>
</organism>
<feature type="non-terminal residue" evidence="1">
    <location>
        <position position="251"/>
    </location>
</feature>
<keyword evidence="2" id="KW-1185">Reference proteome</keyword>
<proteinExistence type="predicted"/>
<dbReference type="Proteomes" id="UP001642464">
    <property type="component" value="Unassembled WGS sequence"/>
</dbReference>
<feature type="non-terminal residue" evidence="1">
    <location>
        <position position="1"/>
    </location>
</feature>
<evidence type="ECO:0000313" key="1">
    <source>
        <dbReference type="EMBL" id="CAK8997275.1"/>
    </source>
</evidence>
<comment type="caution">
    <text evidence="1">The sequence shown here is derived from an EMBL/GenBank/DDBJ whole genome shotgun (WGS) entry which is preliminary data.</text>
</comment>
<accession>A0ABP0I3V9</accession>